<dbReference type="InterPro" id="IPR039425">
    <property type="entry name" value="RNA_pol_sigma-70-like"/>
</dbReference>
<dbReference type="NCBIfam" id="TIGR02985">
    <property type="entry name" value="Sig70_bacteroi1"/>
    <property type="match status" value="1"/>
</dbReference>
<dbReference type="AlphaFoldDB" id="A0A841MGU9"/>
<dbReference type="SUPFAM" id="SSF88659">
    <property type="entry name" value="Sigma3 and sigma4 domains of RNA polymerase sigma factors"/>
    <property type="match status" value="1"/>
</dbReference>
<dbReference type="GO" id="GO:0016987">
    <property type="term" value="F:sigma factor activity"/>
    <property type="evidence" value="ECO:0007669"/>
    <property type="project" value="UniProtKB-KW"/>
</dbReference>
<dbReference type="Gene3D" id="1.10.10.10">
    <property type="entry name" value="Winged helix-like DNA-binding domain superfamily/Winged helix DNA-binding domain"/>
    <property type="match status" value="1"/>
</dbReference>
<dbReference type="InterPro" id="IPR014284">
    <property type="entry name" value="RNA_pol_sigma-70_dom"/>
</dbReference>
<dbReference type="GO" id="GO:0006352">
    <property type="term" value="P:DNA-templated transcription initiation"/>
    <property type="evidence" value="ECO:0007669"/>
    <property type="project" value="InterPro"/>
</dbReference>
<dbReference type="Pfam" id="PF08281">
    <property type="entry name" value="Sigma70_r4_2"/>
    <property type="match status" value="1"/>
</dbReference>
<gene>
    <name evidence="7" type="ORF">FHS59_001701</name>
</gene>
<keyword evidence="8" id="KW-1185">Reference proteome</keyword>
<dbReference type="InterPro" id="IPR014327">
    <property type="entry name" value="RNA_pol_sigma70_bacteroid"/>
</dbReference>
<evidence type="ECO:0000256" key="4">
    <source>
        <dbReference type="ARBA" id="ARBA00023163"/>
    </source>
</evidence>
<name>A0A841MGU9_9BACT</name>
<evidence type="ECO:0000256" key="3">
    <source>
        <dbReference type="ARBA" id="ARBA00023082"/>
    </source>
</evidence>
<evidence type="ECO:0000259" key="6">
    <source>
        <dbReference type="Pfam" id="PF08281"/>
    </source>
</evidence>
<keyword evidence="4" id="KW-0804">Transcription</keyword>
<dbReference type="InterPro" id="IPR013325">
    <property type="entry name" value="RNA_pol_sigma_r2"/>
</dbReference>
<dbReference type="PANTHER" id="PTHR43133:SF46">
    <property type="entry name" value="RNA POLYMERASE SIGMA-70 FACTOR ECF SUBFAMILY"/>
    <property type="match status" value="1"/>
</dbReference>
<dbReference type="InterPro" id="IPR013249">
    <property type="entry name" value="RNA_pol_sigma70_r4_t2"/>
</dbReference>
<dbReference type="EMBL" id="JACIJO010000002">
    <property type="protein sequence ID" value="MBB6326073.1"/>
    <property type="molecule type" value="Genomic_DNA"/>
</dbReference>
<dbReference type="RefSeq" id="WP_184494702.1">
    <property type="nucleotide sequence ID" value="NZ_JACIJO010000002.1"/>
</dbReference>
<evidence type="ECO:0000259" key="5">
    <source>
        <dbReference type="Pfam" id="PF04542"/>
    </source>
</evidence>
<dbReference type="Pfam" id="PF04542">
    <property type="entry name" value="Sigma70_r2"/>
    <property type="match status" value="1"/>
</dbReference>
<organism evidence="7 8">
    <name type="scientific">Algoriphagus iocasae</name>
    <dbReference type="NCBI Taxonomy" id="1836499"/>
    <lineage>
        <taxon>Bacteria</taxon>
        <taxon>Pseudomonadati</taxon>
        <taxon>Bacteroidota</taxon>
        <taxon>Cytophagia</taxon>
        <taxon>Cytophagales</taxon>
        <taxon>Cyclobacteriaceae</taxon>
        <taxon>Algoriphagus</taxon>
    </lineage>
</organism>
<dbReference type="CDD" id="cd06171">
    <property type="entry name" value="Sigma70_r4"/>
    <property type="match status" value="1"/>
</dbReference>
<keyword evidence="3" id="KW-0731">Sigma factor</keyword>
<comment type="similarity">
    <text evidence="1">Belongs to the sigma-70 factor family. ECF subfamily.</text>
</comment>
<evidence type="ECO:0000313" key="7">
    <source>
        <dbReference type="EMBL" id="MBB6326073.1"/>
    </source>
</evidence>
<feature type="domain" description="RNA polymerase sigma factor 70 region 4 type 2" evidence="6">
    <location>
        <begin position="125"/>
        <end position="172"/>
    </location>
</feature>
<dbReference type="InterPro" id="IPR036388">
    <property type="entry name" value="WH-like_DNA-bd_sf"/>
</dbReference>
<dbReference type="GO" id="GO:0003677">
    <property type="term" value="F:DNA binding"/>
    <property type="evidence" value="ECO:0007669"/>
    <property type="project" value="InterPro"/>
</dbReference>
<accession>A0A841MGU9</accession>
<evidence type="ECO:0000256" key="1">
    <source>
        <dbReference type="ARBA" id="ARBA00010641"/>
    </source>
</evidence>
<reference evidence="7 8" key="1">
    <citation type="submission" date="2020-08" db="EMBL/GenBank/DDBJ databases">
        <title>Genomic Encyclopedia of Type Strains, Phase IV (KMG-IV): sequencing the most valuable type-strain genomes for metagenomic binning, comparative biology and taxonomic classification.</title>
        <authorList>
            <person name="Goeker M."/>
        </authorList>
    </citation>
    <scope>NUCLEOTIDE SEQUENCE [LARGE SCALE GENOMIC DNA]</scope>
    <source>
        <strain evidence="7 8">DSM 102044</strain>
    </source>
</reference>
<evidence type="ECO:0000256" key="2">
    <source>
        <dbReference type="ARBA" id="ARBA00023015"/>
    </source>
</evidence>
<dbReference type="NCBIfam" id="TIGR02937">
    <property type="entry name" value="sigma70-ECF"/>
    <property type="match status" value="1"/>
</dbReference>
<dbReference type="SUPFAM" id="SSF88946">
    <property type="entry name" value="Sigma2 domain of RNA polymerase sigma factors"/>
    <property type="match status" value="1"/>
</dbReference>
<dbReference type="InterPro" id="IPR013324">
    <property type="entry name" value="RNA_pol_sigma_r3/r4-like"/>
</dbReference>
<protein>
    <submittedName>
        <fullName evidence="7">RNA polymerase sigma-70 factor (ECF subfamily)</fullName>
    </submittedName>
</protein>
<dbReference type="Gene3D" id="1.10.1740.10">
    <property type="match status" value="1"/>
</dbReference>
<comment type="caution">
    <text evidence="7">The sequence shown here is derived from an EMBL/GenBank/DDBJ whole genome shotgun (WGS) entry which is preliminary data.</text>
</comment>
<feature type="domain" description="RNA polymerase sigma-70 region 2" evidence="5">
    <location>
        <begin position="23"/>
        <end position="89"/>
    </location>
</feature>
<evidence type="ECO:0000313" key="8">
    <source>
        <dbReference type="Proteomes" id="UP000588604"/>
    </source>
</evidence>
<sequence>MQTSDQMIFQSIKSGDENALEMLFKEYYQPLCRYANSYLGDPDDAEEVVQNCFIKLWEKRESILIQSSVKSYLYQIIRNACLNEIKHQKVKRNYGEMISQEGEQLGEASDQSTLKSELEEKIAIALQTLPQQCRLIFTMSRFEELKYKEIADQLNLSIKTVENQMGKALKLMRTQLQEYLPLIILILNISLEG</sequence>
<dbReference type="Proteomes" id="UP000588604">
    <property type="component" value="Unassembled WGS sequence"/>
</dbReference>
<dbReference type="InterPro" id="IPR007627">
    <property type="entry name" value="RNA_pol_sigma70_r2"/>
</dbReference>
<keyword evidence="2" id="KW-0805">Transcription regulation</keyword>
<dbReference type="PANTHER" id="PTHR43133">
    <property type="entry name" value="RNA POLYMERASE ECF-TYPE SIGMA FACTO"/>
    <property type="match status" value="1"/>
</dbReference>
<proteinExistence type="inferred from homology"/>